<comment type="catalytic activity">
    <reaction evidence="19">
        <text>a 1,2-diacyl-sn-glycero-3-phospho-(1D-myo-inositol-4,5-bisphosphate) + ATP = a 1,2-diacyl-sn-glycero-3-phospho-(1D-myo-inositol-3,4,5-trisphosphate) + ADP + H(+)</text>
        <dbReference type="Rhea" id="RHEA:21292"/>
        <dbReference type="ChEBI" id="CHEBI:15378"/>
        <dbReference type="ChEBI" id="CHEBI:30616"/>
        <dbReference type="ChEBI" id="CHEBI:57836"/>
        <dbReference type="ChEBI" id="CHEBI:58456"/>
        <dbReference type="ChEBI" id="CHEBI:456216"/>
        <dbReference type="EC" id="2.7.1.153"/>
    </reaction>
    <physiologicalReaction direction="left-to-right" evidence="19">
        <dbReference type="Rhea" id="RHEA:21293"/>
    </physiologicalReaction>
</comment>
<dbReference type="Pfam" id="PF02192">
    <property type="entry name" value="PI3K_p85B"/>
    <property type="match status" value="1"/>
</dbReference>
<dbReference type="FunFam" id="3.10.20.770:FF:000003">
    <property type="entry name" value="phosphatidylinositol 4,5-bisphosphate 3-kinase catalytic subunit beta isoform"/>
    <property type="match status" value="1"/>
</dbReference>
<dbReference type="GO" id="GO:0005524">
    <property type="term" value="F:ATP binding"/>
    <property type="evidence" value="ECO:0007669"/>
    <property type="project" value="UniProtKB-KW"/>
</dbReference>
<evidence type="ECO:0000313" key="31">
    <source>
        <dbReference type="Ensembl" id="ENSECAP00000064904.1"/>
    </source>
</evidence>
<dbReference type="InterPro" id="IPR003113">
    <property type="entry name" value="PI3K_ABD"/>
</dbReference>
<evidence type="ECO:0000256" key="21">
    <source>
        <dbReference type="ARBA" id="ARBA00051347"/>
    </source>
</evidence>
<dbReference type="SUPFAM" id="SSF56112">
    <property type="entry name" value="Protein kinase-like (PK-like)"/>
    <property type="match status" value="1"/>
</dbReference>
<evidence type="ECO:0000259" key="26">
    <source>
        <dbReference type="PROSITE" id="PS50290"/>
    </source>
</evidence>
<dbReference type="InterPro" id="IPR001263">
    <property type="entry name" value="PI3K_accessory_dom"/>
</dbReference>
<keyword evidence="17" id="KW-0443">Lipid metabolism</keyword>
<dbReference type="CDD" id="cd00872">
    <property type="entry name" value="PI3Ka_I"/>
    <property type="match status" value="1"/>
</dbReference>
<dbReference type="InterPro" id="IPR036940">
    <property type="entry name" value="PI3/4_kinase_cat_sf"/>
</dbReference>
<dbReference type="InterPro" id="IPR035892">
    <property type="entry name" value="C2_domain_sf"/>
</dbReference>
<evidence type="ECO:0000256" key="24">
    <source>
        <dbReference type="ARBA" id="ARBA00076131"/>
    </source>
</evidence>
<dbReference type="GO" id="GO:0006914">
    <property type="term" value="P:autophagy"/>
    <property type="evidence" value="ECO:0007669"/>
    <property type="project" value="UniProtKB-KW"/>
</dbReference>
<comment type="pathway">
    <text evidence="3">Phospholipid metabolism; phosphatidylinositol phosphate biosynthesis.</text>
</comment>
<dbReference type="SMART" id="SM00144">
    <property type="entry name" value="PI3K_rbd"/>
    <property type="match status" value="1"/>
</dbReference>
<keyword evidence="11" id="KW-0808">Transferase</keyword>
<evidence type="ECO:0000256" key="16">
    <source>
        <dbReference type="ARBA" id="ARBA00023006"/>
    </source>
</evidence>
<keyword evidence="8" id="KW-0963">Cytoplasm</keyword>
<reference evidence="31" key="3">
    <citation type="submission" date="2025-09" db="UniProtKB">
        <authorList>
            <consortium name="Ensembl"/>
        </authorList>
    </citation>
    <scope>IDENTIFICATION</scope>
    <source>
        <strain evidence="31">Thoroughbred</strain>
    </source>
</reference>
<evidence type="ECO:0000256" key="13">
    <source>
        <dbReference type="ARBA" id="ARBA00022777"/>
    </source>
</evidence>
<dbReference type="GO" id="GO:0007155">
    <property type="term" value="P:cell adhesion"/>
    <property type="evidence" value="ECO:0007669"/>
    <property type="project" value="UniProtKB-KW"/>
</dbReference>
<evidence type="ECO:0000259" key="29">
    <source>
        <dbReference type="PROSITE" id="PS51546"/>
    </source>
</evidence>
<dbReference type="CDD" id="cd08693">
    <property type="entry name" value="C2_PI3K_class_I_beta_delta"/>
    <property type="match status" value="1"/>
</dbReference>
<dbReference type="GO" id="GO:0004674">
    <property type="term" value="F:protein serine/threonine kinase activity"/>
    <property type="evidence" value="ECO:0007669"/>
    <property type="project" value="UniProtKB-EC"/>
</dbReference>
<evidence type="ECO:0000256" key="3">
    <source>
        <dbReference type="ARBA" id="ARBA00004805"/>
    </source>
</evidence>
<gene>
    <name evidence="31" type="primary">PIK3CB</name>
</gene>
<dbReference type="InterPro" id="IPR016024">
    <property type="entry name" value="ARM-type_fold"/>
</dbReference>
<dbReference type="InterPro" id="IPR037702">
    <property type="entry name" value="PI3-kinase_beta_cat"/>
</dbReference>
<evidence type="ECO:0000259" key="28">
    <source>
        <dbReference type="PROSITE" id="PS51545"/>
    </source>
</evidence>
<dbReference type="PROSITE" id="PS51544">
    <property type="entry name" value="PI3K_ABD"/>
    <property type="match status" value="1"/>
</dbReference>
<evidence type="ECO:0000256" key="11">
    <source>
        <dbReference type="ARBA" id="ARBA00022679"/>
    </source>
</evidence>
<dbReference type="Proteomes" id="UP000002281">
    <property type="component" value="Chromosome 16"/>
</dbReference>
<comment type="catalytic activity">
    <reaction evidence="21">
        <text>1-octadecanoyl-2-(5Z,8Z,11Z,14Z)-eicosatetraenoyl-sn-glycero-3-phospho-1D-myo-inositol 4,5-bisphosphate + ATP = 1-octadecanoyl-2-(5Z,8Z,11Z,14Z-eicosatetraenoyl)-sn-glycero-3-phospho-(1D-myo-inositol 3,4,5-triphosphate) + ADP + H(+)</text>
        <dbReference type="Rhea" id="RHEA:43396"/>
        <dbReference type="ChEBI" id="CHEBI:15378"/>
        <dbReference type="ChEBI" id="CHEBI:30616"/>
        <dbReference type="ChEBI" id="CHEBI:77137"/>
        <dbReference type="ChEBI" id="CHEBI:83243"/>
        <dbReference type="ChEBI" id="CHEBI:456216"/>
    </reaction>
    <physiologicalReaction direction="left-to-right" evidence="21">
        <dbReference type="Rhea" id="RHEA:43397"/>
    </physiologicalReaction>
</comment>
<dbReference type="CDD" id="cd05173">
    <property type="entry name" value="PI3Kc_IA_beta"/>
    <property type="match status" value="1"/>
</dbReference>
<protein>
    <recommendedName>
        <fullName evidence="23">Phosphatidylinositol 4,5-bisphosphate 3-kinase catalytic subunit beta isoform</fullName>
        <ecNumber evidence="6">2.7.1.153</ecNumber>
        <ecNumber evidence="7">2.7.11.1</ecNumber>
    </recommendedName>
    <alternativeName>
        <fullName evidence="25">Phosphatidylinositol 4,5-bisphosphate 3-kinase 110 kDa catalytic subunit beta</fullName>
    </alternativeName>
    <alternativeName>
        <fullName evidence="24">Serine/threonine protein kinase PIK3CB</fullName>
    </alternativeName>
</protein>
<dbReference type="PROSITE" id="PS51547">
    <property type="entry name" value="C2_PI3K"/>
    <property type="match status" value="1"/>
</dbReference>
<dbReference type="Gene3D" id="3.30.1010.10">
    <property type="entry name" value="Phosphatidylinositol 3-kinase Catalytic Subunit, Chain A, domain 4"/>
    <property type="match status" value="1"/>
</dbReference>
<comment type="catalytic activity">
    <reaction evidence="20">
        <text>L-seryl-[protein] + ATP = O-phospho-L-seryl-[protein] + ADP + H(+)</text>
        <dbReference type="Rhea" id="RHEA:17989"/>
        <dbReference type="Rhea" id="RHEA-COMP:9863"/>
        <dbReference type="Rhea" id="RHEA-COMP:11604"/>
        <dbReference type="ChEBI" id="CHEBI:15378"/>
        <dbReference type="ChEBI" id="CHEBI:29999"/>
        <dbReference type="ChEBI" id="CHEBI:30616"/>
        <dbReference type="ChEBI" id="CHEBI:83421"/>
        <dbReference type="ChEBI" id="CHEBI:456216"/>
        <dbReference type="EC" id="2.7.11.1"/>
    </reaction>
    <physiologicalReaction direction="left-to-right" evidence="20">
        <dbReference type="Rhea" id="RHEA:17990"/>
    </physiologicalReaction>
</comment>
<dbReference type="PROSITE" id="PS51546">
    <property type="entry name" value="PI3K_RBD"/>
    <property type="match status" value="1"/>
</dbReference>
<dbReference type="SUPFAM" id="SSF48371">
    <property type="entry name" value="ARM repeat"/>
    <property type="match status" value="1"/>
</dbReference>
<evidence type="ECO:0000256" key="8">
    <source>
        <dbReference type="ARBA" id="ARBA00022490"/>
    </source>
</evidence>
<dbReference type="PROSITE" id="PS00916">
    <property type="entry name" value="PI3_4_KINASE_2"/>
    <property type="match status" value="1"/>
</dbReference>
<dbReference type="GO" id="GO:0006897">
    <property type="term" value="P:endocytosis"/>
    <property type="evidence" value="ECO:0007669"/>
    <property type="project" value="UniProtKB-KW"/>
</dbReference>
<dbReference type="GO" id="GO:0043491">
    <property type="term" value="P:phosphatidylinositol 3-kinase/protein kinase B signal transduction"/>
    <property type="evidence" value="ECO:0007669"/>
    <property type="project" value="InterPro"/>
</dbReference>
<dbReference type="FunFam" id="1.10.1070.11:FF:000001">
    <property type="entry name" value="Phosphatidylinositol 4,5-bisphosphate 3-kinase catalytic subunit"/>
    <property type="match status" value="1"/>
</dbReference>
<dbReference type="Gene3D" id="2.60.40.150">
    <property type="entry name" value="C2 domain"/>
    <property type="match status" value="1"/>
</dbReference>
<comment type="subunit">
    <text evidence="22">Heterodimer of a catalytic subunit PIK3CB and a p85 regulatory subunit (PIK3R1, PIK3R2 or PIK3R3). Interaction with PIK3R2 is required for nuclear localization and nuclear export. Part of a complex with PIK3R1 and PTEN. Binding to PTEN may antagonize the lipid kinase activity under normal growth conditions. Part of a complex involved in autophagosome formation composed of PIK3C3 and PIK3R4. Interacts with BECN1, ATG14 and RAB5A.</text>
</comment>
<dbReference type="PROSITE" id="PS51545">
    <property type="entry name" value="PIK_HELICAL"/>
    <property type="match status" value="1"/>
</dbReference>
<accession>A0A9L0RQ72</accession>
<feature type="domain" description="PIK helical" evidence="28">
    <location>
        <begin position="441"/>
        <end position="618"/>
    </location>
</feature>
<proteinExistence type="inferred from homology"/>
<evidence type="ECO:0000256" key="6">
    <source>
        <dbReference type="ARBA" id="ARBA00012010"/>
    </source>
</evidence>
<dbReference type="SUPFAM" id="SSF54236">
    <property type="entry name" value="Ubiquitin-like"/>
    <property type="match status" value="1"/>
</dbReference>
<dbReference type="InterPro" id="IPR042236">
    <property type="entry name" value="PI3K_accessory_sf"/>
</dbReference>
<dbReference type="Gene3D" id="1.10.1070.11">
    <property type="entry name" value="Phosphatidylinositol 3-/4-kinase, catalytic domain"/>
    <property type="match status" value="1"/>
</dbReference>
<dbReference type="FunFam" id="1.25.40.70:FF:000004">
    <property type="entry name" value="Phosphatidylinositol 4,5-bisphosphate 3-kinase catalytic subunit beta"/>
    <property type="match status" value="1"/>
</dbReference>
<evidence type="ECO:0000259" key="27">
    <source>
        <dbReference type="PROSITE" id="PS51544"/>
    </source>
</evidence>
<feature type="domain" description="PI3K/PI4K catalytic" evidence="26">
    <location>
        <begin position="689"/>
        <end position="970"/>
    </location>
</feature>
<reference evidence="31 32" key="1">
    <citation type="journal article" date="2009" name="Science">
        <title>Genome sequence, comparative analysis, and population genetics of the domestic horse.</title>
        <authorList>
            <consortium name="Broad Institute Genome Sequencing Platform"/>
            <consortium name="Broad Institute Whole Genome Assembly Team"/>
            <person name="Wade C.M."/>
            <person name="Giulotto E."/>
            <person name="Sigurdsson S."/>
            <person name="Zoli M."/>
            <person name="Gnerre S."/>
            <person name="Imsland F."/>
            <person name="Lear T.L."/>
            <person name="Adelson D.L."/>
            <person name="Bailey E."/>
            <person name="Bellone R.R."/>
            <person name="Bloecker H."/>
            <person name="Distl O."/>
            <person name="Edgar R.C."/>
            <person name="Garber M."/>
            <person name="Leeb T."/>
            <person name="Mauceli E."/>
            <person name="MacLeod J.N."/>
            <person name="Penedo M.C.T."/>
            <person name="Raison J.M."/>
            <person name="Sharpe T."/>
            <person name="Vogel J."/>
            <person name="Andersson L."/>
            <person name="Antczak D.F."/>
            <person name="Biagi T."/>
            <person name="Binns M.M."/>
            <person name="Chowdhary B.P."/>
            <person name="Coleman S.J."/>
            <person name="Della Valle G."/>
            <person name="Fryc S."/>
            <person name="Guerin G."/>
            <person name="Hasegawa T."/>
            <person name="Hill E.W."/>
            <person name="Jurka J."/>
            <person name="Kiialainen A."/>
            <person name="Lindgren G."/>
            <person name="Liu J."/>
            <person name="Magnani E."/>
            <person name="Mickelson J.R."/>
            <person name="Murray J."/>
            <person name="Nergadze S.G."/>
            <person name="Onofrio R."/>
            <person name="Pedroni S."/>
            <person name="Piras M.F."/>
            <person name="Raudsepp T."/>
            <person name="Rocchi M."/>
            <person name="Roeed K.H."/>
            <person name="Ryder O.A."/>
            <person name="Searle S."/>
            <person name="Skow L."/>
            <person name="Swinburne J.E."/>
            <person name="Syvaenen A.C."/>
            <person name="Tozaki T."/>
            <person name="Valberg S.J."/>
            <person name="Vaudin M."/>
            <person name="White J.R."/>
            <person name="Zody M.C."/>
            <person name="Lander E.S."/>
            <person name="Lindblad-Toh K."/>
        </authorList>
    </citation>
    <scope>NUCLEOTIDE SEQUENCE [LARGE SCALE GENOMIC DNA]</scope>
    <source>
        <strain evidence="31 32">Thoroughbred</strain>
    </source>
</reference>
<evidence type="ECO:0000256" key="18">
    <source>
        <dbReference type="ARBA" id="ARBA00023242"/>
    </source>
</evidence>
<dbReference type="GeneTree" id="ENSGT00940000157522"/>
<dbReference type="Gene3D" id="1.25.40.70">
    <property type="entry name" value="Phosphatidylinositol 3-kinase, accessory domain (PIK)"/>
    <property type="match status" value="2"/>
</dbReference>
<reference evidence="31" key="2">
    <citation type="submission" date="2025-08" db="UniProtKB">
        <authorList>
            <consortium name="Ensembl"/>
        </authorList>
    </citation>
    <scope>IDENTIFICATION</scope>
    <source>
        <strain evidence="31">Thoroughbred</strain>
    </source>
</reference>
<dbReference type="PROSITE" id="PS00915">
    <property type="entry name" value="PI3_4_KINASE_1"/>
    <property type="match status" value="1"/>
</dbReference>
<dbReference type="SUPFAM" id="SSF49562">
    <property type="entry name" value="C2 domain (Calcium/lipid-binding domain, CaLB)"/>
    <property type="match status" value="1"/>
</dbReference>
<dbReference type="EC" id="2.7.11.1" evidence="7"/>
<evidence type="ECO:0000256" key="2">
    <source>
        <dbReference type="ARBA" id="ARBA00004496"/>
    </source>
</evidence>
<keyword evidence="9" id="KW-0597">Phosphoprotein</keyword>
<evidence type="ECO:0000256" key="22">
    <source>
        <dbReference type="ARBA" id="ARBA00065016"/>
    </source>
</evidence>
<name>A0A9L0RQ72_HORSE</name>
<keyword evidence="32" id="KW-1185">Reference proteome</keyword>
<dbReference type="InterPro" id="IPR000341">
    <property type="entry name" value="PI3K_Ras-bd_dom"/>
</dbReference>
<evidence type="ECO:0000256" key="4">
    <source>
        <dbReference type="ARBA" id="ARBA00005189"/>
    </source>
</evidence>
<evidence type="ECO:0000256" key="9">
    <source>
        <dbReference type="ARBA" id="ARBA00022553"/>
    </source>
</evidence>
<organism evidence="31 32">
    <name type="scientific">Equus caballus</name>
    <name type="common">Horse</name>
    <dbReference type="NCBI Taxonomy" id="9796"/>
    <lineage>
        <taxon>Eukaryota</taxon>
        <taxon>Metazoa</taxon>
        <taxon>Chordata</taxon>
        <taxon>Craniata</taxon>
        <taxon>Vertebrata</taxon>
        <taxon>Euteleostomi</taxon>
        <taxon>Mammalia</taxon>
        <taxon>Eutheria</taxon>
        <taxon>Laurasiatheria</taxon>
        <taxon>Perissodactyla</taxon>
        <taxon>Equidae</taxon>
        <taxon>Equus</taxon>
    </lineage>
</organism>
<feature type="domain" description="PI3K-RBD" evidence="29">
    <location>
        <begin position="194"/>
        <end position="285"/>
    </location>
</feature>
<feature type="domain" description="PI3K-ABD" evidence="27">
    <location>
        <begin position="26"/>
        <end position="115"/>
    </location>
</feature>
<keyword evidence="16" id="KW-0072">Autophagy</keyword>
<evidence type="ECO:0000256" key="5">
    <source>
        <dbReference type="ARBA" id="ARBA00006209"/>
    </source>
</evidence>
<dbReference type="InterPro" id="IPR018936">
    <property type="entry name" value="PI3/4_kinase_CS"/>
</dbReference>
<dbReference type="EC" id="2.7.1.153" evidence="6"/>
<dbReference type="Ensembl" id="ENSECAT00000109271.1">
    <property type="protein sequence ID" value="ENSECAP00000064904.1"/>
    <property type="gene ID" value="ENSECAG00000023941.4"/>
</dbReference>
<evidence type="ECO:0000256" key="20">
    <source>
        <dbReference type="ARBA" id="ARBA00048977"/>
    </source>
</evidence>
<dbReference type="AlphaFoldDB" id="A0A9L0RQ72"/>
<dbReference type="PANTHER" id="PTHR10048:SF33">
    <property type="entry name" value="PHOSPHATIDYLINOSITOL 4,5-BISPHOSPHATE 3-KINASE CATALYTIC SUBUNIT BETA ISOFORM"/>
    <property type="match status" value="1"/>
</dbReference>
<evidence type="ECO:0000256" key="12">
    <source>
        <dbReference type="ARBA" id="ARBA00022741"/>
    </source>
</evidence>
<comment type="subcellular location">
    <subcellularLocation>
        <location evidence="2">Cytoplasm</location>
    </subcellularLocation>
    <subcellularLocation>
        <location evidence="1">Nucleus</location>
    </subcellularLocation>
</comment>
<dbReference type="SMART" id="SM00143">
    <property type="entry name" value="PI3K_p85B"/>
    <property type="match status" value="1"/>
</dbReference>
<dbReference type="InterPro" id="IPR029071">
    <property type="entry name" value="Ubiquitin-like_domsf"/>
</dbReference>
<dbReference type="SMART" id="SM00142">
    <property type="entry name" value="PI3K_C2"/>
    <property type="match status" value="1"/>
</dbReference>
<dbReference type="GO" id="GO:0005829">
    <property type="term" value="C:cytosol"/>
    <property type="evidence" value="ECO:0007669"/>
    <property type="project" value="UniProtKB-ARBA"/>
</dbReference>
<dbReference type="Gene3D" id="3.10.20.90">
    <property type="entry name" value="Phosphatidylinositol 3-kinase Catalytic Subunit, Chain A, domain 1"/>
    <property type="match status" value="1"/>
</dbReference>
<keyword evidence="12" id="KW-0547">Nucleotide-binding</keyword>
<dbReference type="GO" id="GO:0046934">
    <property type="term" value="F:1-phosphatidylinositol-4,5-bisphosphate 3-kinase activity"/>
    <property type="evidence" value="ECO:0007669"/>
    <property type="project" value="UniProtKB-EC"/>
</dbReference>
<dbReference type="Pfam" id="PF00454">
    <property type="entry name" value="PI3_PI4_kinase"/>
    <property type="match status" value="1"/>
</dbReference>
<dbReference type="InterPro" id="IPR015433">
    <property type="entry name" value="PI3/4_kinase"/>
</dbReference>
<dbReference type="GO" id="GO:0016303">
    <property type="term" value="F:1-phosphatidylinositol-3-kinase activity"/>
    <property type="evidence" value="ECO:0007669"/>
    <property type="project" value="InterPro"/>
</dbReference>
<evidence type="ECO:0000256" key="7">
    <source>
        <dbReference type="ARBA" id="ARBA00012513"/>
    </source>
</evidence>
<evidence type="ECO:0000256" key="17">
    <source>
        <dbReference type="ARBA" id="ARBA00023098"/>
    </source>
</evidence>
<keyword evidence="15" id="KW-0130">Cell adhesion</keyword>
<dbReference type="PANTHER" id="PTHR10048">
    <property type="entry name" value="PHOSPHATIDYLINOSITOL KINASE"/>
    <property type="match status" value="1"/>
</dbReference>
<evidence type="ECO:0000313" key="32">
    <source>
        <dbReference type="Proteomes" id="UP000002281"/>
    </source>
</evidence>
<keyword evidence="10" id="KW-0254">Endocytosis</keyword>
<evidence type="ECO:0000259" key="30">
    <source>
        <dbReference type="PROSITE" id="PS51547"/>
    </source>
</evidence>
<dbReference type="FunFam" id="3.30.1010.10:FF:000005">
    <property type="entry name" value="Phosphatidylinositol 4,5-bisphosphate 3-kinase catalytic subunit beta"/>
    <property type="match status" value="1"/>
</dbReference>
<sequence>MCFNFMMPPAMADSLDIWSVDSQIVSDGSIRVDFLLPTGIYIQLDVPREAPISYIKQMLWKQVCDYPMFNLLMEIDSYMFACVNQTAVYEELEDETRRLCDVRPFLPVLKLVTRSCDPGEKLDSKIGVLIGKGLHEFDALKDPEVNEFRVKMRKFSEEKIQSLVGLSWMDWLQQTYPPEHEPSNLENLEDKLYGGKLIVAVHFENCQDVFSFQVSPNMNPIKINELAIQKRLTIRGKEDEVSPCDYVLQVSGRVEYVFGDHPLIQFQVHVRAGLFHGTELLCKTIVSSEISGKNDHIWNEPLEFDINTCDLPRMARLCFAVYAVLDKVKTKKSTKTINPSKYQTIRKSGKVHYPVAWVNTMVFDFKGQLRSGDVILHSWSSFPDELEEMLNPMGTVQTNPYTENATALHIKFPENKKQPYYYPPFDKIIEKAAEIASSDSANVSSRGGKKFLAVLKEILDRDPLSQLCENEMDLIWTLRQDCRENFPQSLPKLLLSIKWNKLEDVAQLQALLQIWPKLPPREALELLDFNYPDQYVREYAVNCLRQMSDEELSQYLLQLVQVLKYEPFLDCALSRFLLERALANRRIGQFLFWHLRSEVHIPAVSVQFGVILEAYCRGSVGHMKVLSKQVEALNKLKTLNSLIKLNAVKLNRAKGKEAMHTCLKQNAYREALSDLQSPLNPCVILSELYVEKCKYMDSKMKPLWLVYTNKVFGEDSVGVIFKNGDDLRQDMLTLQMLRLMDLLWKEAGLDLRMLPYGCLATGDRSGLIEVVSTSETIADIQLNSSNVAAAAAFNKDALLNWLKEYNSGDDLDRAIEEFTLSCAGYCVASYVLGIGDRHSDNIMVKKTGQLFHIDFGHILGNFKSKFGIKRERVPFILTYDFIHVIQQGKTGNTEKFGRFRQCCEDAYLILRRHGNLFITLFALMLTAGLPELTSVKDIQYLKDSLALGKSEEEALKQFKQKFDEALRESWTTKVNWMAHTVRKDYRS</sequence>
<dbReference type="FunFam" id="2.60.40.150:FF:000046">
    <property type="entry name" value="Phosphatidylinositol 4,5-bisphosphate 3-kinase catalytic subunit"/>
    <property type="match status" value="1"/>
</dbReference>
<dbReference type="InterPro" id="IPR002420">
    <property type="entry name" value="PI3K-type_C2_dom"/>
</dbReference>
<dbReference type="Pfam" id="PF00613">
    <property type="entry name" value="PI3Ka"/>
    <property type="match status" value="1"/>
</dbReference>
<comment type="similarity">
    <text evidence="5">Belongs to the PI3/PI4-kinase family. Type III PI4K subfamily.</text>
</comment>
<comment type="pathway">
    <text evidence="4">Lipid metabolism.</text>
</comment>
<keyword evidence="13" id="KW-0418">Kinase</keyword>
<evidence type="ECO:0000256" key="25">
    <source>
        <dbReference type="ARBA" id="ARBA00080896"/>
    </source>
</evidence>
<dbReference type="InterPro" id="IPR000403">
    <property type="entry name" value="PI3/4_kinase_cat_dom"/>
</dbReference>
<feature type="domain" description="C2 PI3K-type" evidence="30">
    <location>
        <begin position="248"/>
        <end position="413"/>
    </location>
</feature>
<dbReference type="GO" id="GO:0005634">
    <property type="term" value="C:nucleus"/>
    <property type="evidence" value="ECO:0007669"/>
    <property type="project" value="UniProtKB-SubCell"/>
</dbReference>
<evidence type="ECO:0000256" key="23">
    <source>
        <dbReference type="ARBA" id="ARBA00068828"/>
    </source>
</evidence>
<evidence type="ECO:0000256" key="15">
    <source>
        <dbReference type="ARBA" id="ARBA00022889"/>
    </source>
</evidence>
<evidence type="ECO:0000256" key="1">
    <source>
        <dbReference type="ARBA" id="ARBA00004123"/>
    </source>
</evidence>
<evidence type="ECO:0000256" key="14">
    <source>
        <dbReference type="ARBA" id="ARBA00022840"/>
    </source>
</evidence>
<dbReference type="SMART" id="SM00145">
    <property type="entry name" value="PI3Ka"/>
    <property type="match status" value="1"/>
</dbReference>
<keyword evidence="18" id="KW-0539">Nucleus</keyword>
<evidence type="ECO:0000256" key="10">
    <source>
        <dbReference type="ARBA" id="ARBA00022583"/>
    </source>
</evidence>
<keyword evidence="14" id="KW-0067">ATP-binding</keyword>
<dbReference type="PROSITE" id="PS50290">
    <property type="entry name" value="PI3_4_KINASE_3"/>
    <property type="match status" value="1"/>
</dbReference>
<dbReference type="Pfam" id="PF00794">
    <property type="entry name" value="PI3K_rbd"/>
    <property type="match status" value="1"/>
</dbReference>
<dbReference type="InterPro" id="IPR011009">
    <property type="entry name" value="Kinase-like_dom_sf"/>
</dbReference>
<dbReference type="SMART" id="SM00146">
    <property type="entry name" value="PI3Kc"/>
    <property type="match status" value="1"/>
</dbReference>
<evidence type="ECO:0000256" key="19">
    <source>
        <dbReference type="ARBA" id="ARBA00023981"/>
    </source>
</evidence>